<dbReference type="GeneID" id="70127277"/>
<dbReference type="InterPro" id="IPR056024">
    <property type="entry name" value="DUF7605"/>
</dbReference>
<sequence>MTPAEAKPEPVADEPSDGSSYNTDSVQRIVATGTPEVLEAAVQVGVGLLDNLTAALTLDNEDVKSWAKSIKDLKERAKPTKTIVGVVGNTGAGKSTVINALMDENRLLPTNCMRACTASPTEVSYNYSQDPNELYRAEIEFISAQDWEHELGVLFNDLLDGNGDVSRDCTNSDSDAGVAYAKLKAVYPNKTKEMLAAGTPERYAKEPAVRGVLGSVKKLKATTAGDIFRRMQHYVDSKEKERGDNSRRDLHMEYWPLIKVVRIYTKADALSTGAVIVDLPGVQDSNAARAAVAANYMKLCTGLWIVAPINRAVDDKTAKTLLGDTFKRQLKYDGTYSAVTFICSKTDDINVEEASLSLGIENEISESFDRSAYLKRSKLDLKRKLGDLRDKKAAYTDTVDQIETKWDAWDELRGKVTDGQTVYAPVEKQHSRKRKRQSKPLPTRKNLASSDVDDDSELSESDCSDEENSPPAENRLPLTEADIDKTLASLKAQKKQIREDKRTLESEMREIRKEMDRFQAESDTLLGEMRAICVKGRNDYSRGAIKQDFAMGIKELDQENAIEEDETTFDPDHDLRDYDEVANSLPVFCVSSRAYQAICGRFEKENIKASDIGFMEAEDTEIPQLQRHAKKLTEAGRASNCRRFLNDFSQLINSMRLWASSDDTQSHLTDAEKRREETFLRKLLQGLEDAFENSVKDSITSVKQSLDEHIFESFNATIPRAVHDAINTASGWGAHRSMGGMYWATYKATVRRNGVYSGASGPRDFNQELFDPISRDLATGWERAFQRRLPIILEQFAANSKALLSKFHQAAVERAQQRHTNVHGVMMLSQQILAHIRTLSELPATLKATITDLQREASREFVPVIMEAMRYAYYTCTEERGNGSYARMKTAMVAHVETSKHTMFRQACDTVKTHLEAMCRAVQRQMNEHVENIFDMVFRDYTTVLGKQLHITDFILQIKKF</sequence>
<keyword evidence="6" id="KW-1185">Reference proteome</keyword>
<dbReference type="InterPro" id="IPR045063">
    <property type="entry name" value="Dynamin_N"/>
</dbReference>
<dbReference type="Gene3D" id="3.40.50.300">
    <property type="entry name" value="P-loop containing nucleotide triphosphate hydrolases"/>
    <property type="match status" value="1"/>
</dbReference>
<evidence type="ECO:0000313" key="6">
    <source>
        <dbReference type="Proteomes" id="UP000758603"/>
    </source>
</evidence>
<protein>
    <recommendedName>
        <fullName evidence="7">Nuclear GTPase SLIP-GC</fullName>
    </recommendedName>
</protein>
<comment type="caution">
    <text evidence="5">The sequence shown here is derived from an EMBL/GenBank/DDBJ whole genome shotgun (WGS) entry which is preliminary data.</text>
</comment>
<evidence type="ECO:0000259" key="3">
    <source>
        <dbReference type="Pfam" id="PF00350"/>
    </source>
</evidence>
<dbReference type="SUPFAM" id="SSF52540">
    <property type="entry name" value="P-loop containing nucleoside triphosphate hydrolases"/>
    <property type="match status" value="1"/>
</dbReference>
<dbReference type="Proteomes" id="UP000758603">
    <property type="component" value="Unassembled WGS sequence"/>
</dbReference>
<feature type="coiled-coil region" evidence="1">
    <location>
        <begin position="487"/>
        <end position="528"/>
    </location>
</feature>
<evidence type="ECO:0000313" key="5">
    <source>
        <dbReference type="EMBL" id="KAH6648251.1"/>
    </source>
</evidence>
<accession>A0A9P8UE47</accession>
<dbReference type="AlphaFoldDB" id="A0A9P8UE47"/>
<feature type="region of interest" description="Disordered" evidence="2">
    <location>
        <begin position="1"/>
        <end position="23"/>
    </location>
</feature>
<feature type="compositionally biased region" description="Acidic residues" evidence="2">
    <location>
        <begin position="451"/>
        <end position="468"/>
    </location>
</feature>
<keyword evidence="1" id="KW-0175">Coiled coil</keyword>
<organism evidence="5 6">
    <name type="scientific">Truncatella angustata</name>
    <dbReference type="NCBI Taxonomy" id="152316"/>
    <lineage>
        <taxon>Eukaryota</taxon>
        <taxon>Fungi</taxon>
        <taxon>Dikarya</taxon>
        <taxon>Ascomycota</taxon>
        <taxon>Pezizomycotina</taxon>
        <taxon>Sordariomycetes</taxon>
        <taxon>Xylariomycetidae</taxon>
        <taxon>Amphisphaeriales</taxon>
        <taxon>Sporocadaceae</taxon>
        <taxon>Truncatella</taxon>
    </lineage>
</organism>
<name>A0A9P8UE47_9PEZI</name>
<dbReference type="Pfam" id="PF24564">
    <property type="entry name" value="DUF7605"/>
    <property type="match status" value="1"/>
</dbReference>
<gene>
    <name evidence="5" type="ORF">BKA67DRAFT_522596</name>
</gene>
<dbReference type="PANTHER" id="PTHR36681:SF3">
    <property type="entry name" value="NUCLEAR GTPASE, GERMINAL CENTER-ASSOCIATED, TANDEM DUPLICATE 3"/>
    <property type="match status" value="1"/>
</dbReference>
<dbReference type="InterPro" id="IPR027417">
    <property type="entry name" value="P-loop_NTPase"/>
</dbReference>
<dbReference type="RefSeq" id="XP_045954758.1">
    <property type="nucleotide sequence ID" value="XM_046098385.1"/>
</dbReference>
<evidence type="ECO:0000256" key="1">
    <source>
        <dbReference type="SAM" id="Coils"/>
    </source>
</evidence>
<dbReference type="PANTHER" id="PTHR36681">
    <property type="entry name" value="NUCLEAR GTPASE, GERMINAL CENTER-ASSOCIATED, TANDEM DUPLICATE 3"/>
    <property type="match status" value="1"/>
</dbReference>
<feature type="domain" description="DUF7605" evidence="4">
    <location>
        <begin position="734"/>
        <end position="899"/>
    </location>
</feature>
<proteinExistence type="predicted"/>
<evidence type="ECO:0000259" key="4">
    <source>
        <dbReference type="Pfam" id="PF24564"/>
    </source>
</evidence>
<reference evidence="5" key="1">
    <citation type="journal article" date="2021" name="Nat. Commun.">
        <title>Genetic determinants of endophytism in the Arabidopsis root mycobiome.</title>
        <authorList>
            <person name="Mesny F."/>
            <person name="Miyauchi S."/>
            <person name="Thiergart T."/>
            <person name="Pickel B."/>
            <person name="Atanasova L."/>
            <person name="Karlsson M."/>
            <person name="Huettel B."/>
            <person name="Barry K.W."/>
            <person name="Haridas S."/>
            <person name="Chen C."/>
            <person name="Bauer D."/>
            <person name="Andreopoulos W."/>
            <person name="Pangilinan J."/>
            <person name="LaButti K."/>
            <person name="Riley R."/>
            <person name="Lipzen A."/>
            <person name="Clum A."/>
            <person name="Drula E."/>
            <person name="Henrissat B."/>
            <person name="Kohler A."/>
            <person name="Grigoriev I.V."/>
            <person name="Martin F.M."/>
            <person name="Hacquard S."/>
        </authorList>
    </citation>
    <scope>NUCLEOTIDE SEQUENCE</scope>
    <source>
        <strain evidence="5">MPI-SDFR-AT-0073</strain>
    </source>
</reference>
<feature type="domain" description="Dynamin N-terminal" evidence="3">
    <location>
        <begin position="84"/>
        <end position="321"/>
    </location>
</feature>
<dbReference type="EMBL" id="JAGPXC010000007">
    <property type="protein sequence ID" value="KAH6648251.1"/>
    <property type="molecule type" value="Genomic_DNA"/>
</dbReference>
<dbReference type="OrthoDB" id="3598281at2759"/>
<feature type="compositionally biased region" description="Basic and acidic residues" evidence="2">
    <location>
        <begin position="1"/>
        <end position="10"/>
    </location>
</feature>
<evidence type="ECO:0000256" key="2">
    <source>
        <dbReference type="SAM" id="MobiDB-lite"/>
    </source>
</evidence>
<feature type="region of interest" description="Disordered" evidence="2">
    <location>
        <begin position="420"/>
        <end position="480"/>
    </location>
</feature>
<dbReference type="Pfam" id="PF00350">
    <property type="entry name" value="Dynamin_N"/>
    <property type="match status" value="1"/>
</dbReference>
<evidence type="ECO:0008006" key="7">
    <source>
        <dbReference type="Google" id="ProtNLM"/>
    </source>
</evidence>